<reference evidence="6" key="2">
    <citation type="submission" date="2025-09" db="UniProtKB">
        <authorList>
            <consortium name="Ensembl"/>
        </authorList>
    </citation>
    <scope>IDENTIFICATION</scope>
</reference>
<keyword evidence="3" id="KW-0469">Meiosis</keyword>
<keyword evidence="2 4" id="KW-0175">Coiled coil</keyword>
<sequence>MESVLQNPDPKTEELIQSIKRLERAKELLSDALDEHKAQCEGVMEELEKLNVDRQQVAELYGKKQETLRVLQLQCDETVSYDQRQQQLSGTSKDRIENLTTQKQEEKLKQRKQRLEFEKQLDDLMQKHKSLWEFHNEKRLILETIHMEERRASLLIEENEEKYKLAEVLQAAEALRSEDAARSAEDTFLRSEEAGTALRLFQEENVWSKAKMAAASERYAPVLQDYSRWRNELEAAGVNPENCPKKTLCNAPGRRE</sequence>
<reference evidence="6" key="1">
    <citation type="submission" date="2025-08" db="UniProtKB">
        <authorList>
            <consortium name="Ensembl"/>
        </authorList>
    </citation>
    <scope>IDENTIFICATION</scope>
</reference>
<evidence type="ECO:0000313" key="6">
    <source>
        <dbReference type="Ensembl" id="ENSLLEP00000035476.1"/>
    </source>
</evidence>
<dbReference type="Proteomes" id="UP000694569">
    <property type="component" value="Unplaced"/>
</dbReference>
<evidence type="ECO:0000256" key="3">
    <source>
        <dbReference type="ARBA" id="ARBA00023254"/>
    </source>
</evidence>
<evidence type="ECO:0000256" key="5">
    <source>
        <dbReference type="SAM" id="MobiDB-lite"/>
    </source>
</evidence>
<feature type="compositionally biased region" description="Basic and acidic residues" evidence="5">
    <location>
        <begin position="92"/>
        <end position="104"/>
    </location>
</feature>
<organism evidence="6 7">
    <name type="scientific">Leptobrachium leishanense</name>
    <name type="common">Leishan spiny toad</name>
    <dbReference type="NCBI Taxonomy" id="445787"/>
    <lineage>
        <taxon>Eukaryota</taxon>
        <taxon>Metazoa</taxon>
        <taxon>Chordata</taxon>
        <taxon>Craniata</taxon>
        <taxon>Vertebrata</taxon>
        <taxon>Euteleostomi</taxon>
        <taxon>Amphibia</taxon>
        <taxon>Batrachia</taxon>
        <taxon>Anura</taxon>
        <taxon>Pelobatoidea</taxon>
        <taxon>Megophryidae</taxon>
        <taxon>Leptobrachium</taxon>
    </lineage>
</organism>
<dbReference type="PANTHER" id="PTHR21731">
    <property type="entry name" value="SYNAPTONEMAL COMPLEX CENTRAL ELEMENT PROTEIN 1-LIKE"/>
    <property type="match status" value="1"/>
</dbReference>
<evidence type="ECO:0000256" key="2">
    <source>
        <dbReference type="ARBA" id="ARBA00023054"/>
    </source>
</evidence>
<feature type="coiled-coil region" evidence="4">
    <location>
        <begin position="12"/>
        <end position="53"/>
    </location>
</feature>
<dbReference type="Pfam" id="PF15233">
    <property type="entry name" value="SYCE1"/>
    <property type="match status" value="1"/>
</dbReference>
<dbReference type="GeneTree" id="ENSGT00390000017352"/>
<evidence type="ECO:0000256" key="1">
    <source>
        <dbReference type="ARBA" id="ARBA00010094"/>
    </source>
</evidence>
<evidence type="ECO:0000256" key="4">
    <source>
        <dbReference type="SAM" id="Coils"/>
    </source>
</evidence>
<dbReference type="InterPro" id="IPR026676">
    <property type="entry name" value="SYCE1"/>
</dbReference>
<proteinExistence type="inferred from homology"/>
<keyword evidence="7" id="KW-1185">Reference proteome</keyword>
<evidence type="ECO:0000313" key="7">
    <source>
        <dbReference type="Proteomes" id="UP000694569"/>
    </source>
</evidence>
<dbReference type="OrthoDB" id="8931744at2759"/>
<dbReference type="Ensembl" id="ENSLLET00000036828.1">
    <property type="protein sequence ID" value="ENSLLEP00000035476.1"/>
    <property type="gene ID" value="ENSLLEG00000022439.1"/>
</dbReference>
<comment type="similarity">
    <text evidence="1">Belongs to the SYCE family.</text>
</comment>
<accession>A0A8C5QEQ9</accession>
<dbReference type="GO" id="GO:0007130">
    <property type="term" value="P:synaptonemal complex assembly"/>
    <property type="evidence" value="ECO:0007669"/>
    <property type="project" value="InterPro"/>
</dbReference>
<name>A0A8C5QEQ9_9ANUR</name>
<dbReference type="GO" id="GO:0000795">
    <property type="term" value="C:synaptonemal complex"/>
    <property type="evidence" value="ECO:0007669"/>
    <property type="project" value="InterPro"/>
</dbReference>
<dbReference type="PANTHER" id="PTHR21731:SF1">
    <property type="entry name" value="SYNAPTONEMAL COMPLEX CENTRAL ELEMENT PROTEIN 1-LIKE"/>
    <property type="match status" value="1"/>
</dbReference>
<protein>
    <submittedName>
        <fullName evidence="6">Uncharacterized protein</fullName>
    </submittedName>
</protein>
<dbReference type="AlphaFoldDB" id="A0A8C5QEQ9"/>
<feature type="region of interest" description="Disordered" evidence="5">
    <location>
        <begin position="85"/>
        <end position="104"/>
    </location>
</feature>